<sequence length="166" mass="18972">MKSSLCVRGLTGSGHRLVAAAFWMVAVPDLSFGQPEVGRLAVHSGAVWVGGGWHAHHYPYPPPIPAYPGVQWMYPCFPFVDCLVWQQHHGLDRRWRELRKQQPIPRQDVSLSFAEESMEAWRAGLRPALEPFRTDERYILPEFRGHSLVRPEYEGVGSVRPEFPEN</sequence>
<dbReference type="OrthoDB" id="8547497at2"/>
<gene>
    <name evidence="1" type="ORF">SAMN05421881_104611</name>
</gene>
<evidence type="ECO:0000313" key="1">
    <source>
        <dbReference type="EMBL" id="SDY60320.1"/>
    </source>
</evidence>
<dbReference type="Proteomes" id="UP000198640">
    <property type="component" value="Unassembled WGS sequence"/>
</dbReference>
<keyword evidence="2" id="KW-1185">Reference proteome</keyword>
<dbReference type="AlphaFoldDB" id="A0A1H3L7N2"/>
<evidence type="ECO:0000313" key="2">
    <source>
        <dbReference type="Proteomes" id="UP000198640"/>
    </source>
</evidence>
<accession>A0A1H3L7N2</accession>
<dbReference type="RefSeq" id="WP_143032324.1">
    <property type="nucleotide sequence ID" value="NZ_FNOY01000046.1"/>
</dbReference>
<protein>
    <submittedName>
        <fullName evidence="1">Uncharacterized protein</fullName>
    </submittedName>
</protein>
<dbReference type="EMBL" id="FNOY01000046">
    <property type="protein sequence ID" value="SDY60320.1"/>
    <property type="molecule type" value="Genomic_DNA"/>
</dbReference>
<proteinExistence type="predicted"/>
<reference evidence="1 2" key="1">
    <citation type="submission" date="2016-10" db="EMBL/GenBank/DDBJ databases">
        <authorList>
            <person name="de Groot N.N."/>
        </authorList>
    </citation>
    <scope>NUCLEOTIDE SEQUENCE [LARGE SCALE GENOMIC DNA]</scope>
    <source>
        <strain evidence="1 2">Nm1</strain>
    </source>
</reference>
<organism evidence="1 2">
    <name type="scientific">Nitrosomonas halophila</name>
    <dbReference type="NCBI Taxonomy" id="44576"/>
    <lineage>
        <taxon>Bacteria</taxon>
        <taxon>Pseudomonadati</taxon>
        <taxon>Pseudomonadota</taxon>
        <taxon>Betaproteobacteria</taxon>
        <taxon>Nitrosomonadales</taxon>
        <taxon>Nitrosomonadaceae</taxon>
        <taxon>Nitrosomonas</taxon>
    </lineage>
</organism>
<name>A0A1H3L7N2_9PROT</name>